<dbReference type="PROSITE" id="PS51257">
    <property type="entry name" value="PROKAR_LIPOPROTEIN"/>
    <property type="match status" value="1"/>
</dbReference>
<keyword evidence="5" id="KW-1185">Reference proteome</keyword>
<proteinExistence type="inferred from homology"/>
<accession>A0ABT0KRG7</accession>
<evidence type="ECO:0000256" key="2">
    <source>
        <dbReference type="SAM" id="SignalP"/>
    </source>
</evidence>
<evidence type="ECO:0000313" key="4">
    <source>
        <dbReference type="EMBL" id="MCL1046384.1"/>
    </source>
</evidence>
<name>A0ABT0KRG7_9GAMM</name>
<dbReference type="Proteomes" id="UP001202134">
    <property type="component" value="Unassembled WGS sequence"/>
</dbReference>
<gene>
    <name evidence="4" type="ORF">L2737_13790</name>
</gene>
<feature type="chain" id="PRO_5045287086" evidence="2">
    <location>
        <begin position="25"/>
        <end position="853"/>
    </location>
</feature>
<dbReference type="Gene3D" id="2.60.40.10">
    <property type="entry name" value="Immunoglobulins"/>
    <property type="match status" value="4"/>
</dbReference>
<comment type="caution">
    <text evidence="4">The sequence shown here is derived from an EMBL/GenBank/DDBJ whole genome shotgun (WGS) entry which is preliminary data.</text>
</comment>
<sequence>MLLKKIIHALPLSIASLGLLGLLAGCNGPSDDNDNGGGEDGSYSISVSYQTVVNGQCDADTDSLTFDINESFCAVAQLKLSNSNVSGAIVNFTPDFGEASAESKLTDSDGLASVFISSTSNAVGAGTLMVSFNPDDADSVSASKNYQFEDTNTVPTPDTISVTASITQAGQTVTRFKIDQAVLLTASVMDGANQPIANQLVSFQAGNASLSPDSALTTAEGIASISYTASSSELGAYTLVTSTDFNDETISGTSDYEVLAGDEVIPEGTLKFGFIDNSDPDADVFIEGKLGSTLTADADGNFIIGAGASFGVYADVIVEAADGTFEPLQSPVSVSLTSDCVTNTDAAIDSPVVTSTGTASSTYQDLSCSGNSVRSEQIVATALIGSESFSANFDFSLERQTLGSLSFVSADPTQIRIKGAGGTGSTETSLVTFLISSANGQPIALQDVDFSLDTIVGGLSFSNGNTTSQATSNSDGLVSVTVQSGTIPTPVRVLASATDSGNTITTQSEQLTVNTGLPQQLGFSISPSLFNPEAGNNNGEEVTMTVFASDSFGNPAPDDTTVNFTAEGGQIQPSCSTVNGSCSVIWTSTDPRPTDHRVTVLAYALGHETFFDTNGNNIFDDADGGVITDACLDGVGNAIACTGNGMDRETYHQGGFSDLGDAFRDDDESGFRRDGEPYFNTTGDTYNAHCDVIDCVNPFSGDGMFNGPQCEGSLCGEDQANKTYIRAATVLTMSGSGATIITTDVDSNPISDLTLAPEAMSTIFVELYDSAKQVLPAGTTLTVTATNGAIDFNGYTVPNKTCYSFTDASLECNEVATRFTYTASDEVGQDTITLTTTTPAGLKTEVFFSVTVE</sequence>
<dbReference type="InterPro" id="IPR003344">
    <property type="entry name" value="Big_1_dom"/>
</dbReference>
<dbReference type="RefSeq" id="WP_248956079.1">
    <property type="nucleotide sequence ID" value="NZ_JAKIKU010000007.1"/>
</dbReference>
<comment type="similarity">
    <text evidence="1">Belongs to the intimin/invasin family.</text>
</comment>
<dbReference type="EMBL" id="JAKIKU010000007">
    <property type="protein sequence ID" value="MCL1046384.1"/>
    <property type="molecule type" value="Genomic_DNA"/>
</dbReference>
<dbReference type="InterPro" id="IPR013783">
    <property type="entry name" value="Ig-like_fold"/>
</dbReference>
<protein>
    <submittedName>
        <fullName evidence="4">Ig-like domain-containing protein</fullName>
    </submittedName>
</protein>
<reference evidence="4 5" key="1">
    <citation type="submission" date="2022-01" db="EMBL/GenBank/DDBJ databases">
        <title>Whole genome-based taxonomy of the Shewanellaceae.</title>
        <authorList>
            <person name="Martin-Rodriguez A.J."/>
        </authorList>
    </citation>
    <scope>NUCLEOTIDE SEQUENCE [LARGE SCALE GENOMIC DNA]</scope>
    <source>
        <strain evidence="4 5">DSM 24955</strain>
    </source>
</reference>
<feature type="domain" description="Big-1" evidence="3">
    <location>
        <begin position="163"/>
        <end position="258"/>
    </location>
</feature>
<evidence type="ECO:0000313" key="5">
    <source>
        <dbReference type="Proteomes" id="UP001202134"/>
    </source>
</evidence>
<dbReference type="PROSITE" id="PS51127">
    <property type="entry name" value="BIG1"/>
    <property type="match status" value="1"/>
</dbReference>
<organism evidence="4 5">
    <name type="scientific">Shewanella electrodiphila</name>
    <dbReference type="NCBI Taxonomy" id="934143"/>
    <lineage>
        <taxon>Bacteria</taxon>
        <taxon>Pseudomonadati</taxon>
        <taxon>Pseudomonadota</taxon>
        <taxon>Gammaproteobacteria</taxon>
        <taxon>Alteromonadales</taxon>
        <taxon>Shewanellaceae</taxon>
        <taxon>Shewanella</taxon>
    </lineage>
</organism>
<feature type="signal peptide" evidence="2">
    <location>
        <begin position="1"/>
        <end position="24"/>
    </location>
</feature>
<keyword evidence="2" id="KW-0732">Signal</keyword>
<dbReference type="InterPro" id="IPR008964">
    <property type="entry name" value="Invasin/intimin_cell_adhesion"/>
</dbReference>
<dbReference type="SUPFAM" id="SSF49373">
    <property type="entry name" value="Invasin/intimin cell-adhesion fragments"/>
    <property type="match status" value="2"/>
</dbReference>
<evidence type="ECO:0000256" key="1">
    <source>
        <dbReference type="ARBA" id="ARBA00010116"/>
    </source>
</evidence>
<evidence type="ECO:0000259" key="3">
    <source>
        <dbReference type="PROSITE" id="PS51127"/>
    </source>
</evidence>